<dbReference type="AlphaFoldDB" id="A0A645IFI2"/>
<proteinExistence type="predicted"/>
<comment type="caution">
    <text evidence="1">The sequence shown here is derived from an EMBL/GenBank/DDBJ whole genome shotgun (WGS) entry which is preliminary data.</text>
</comment>
<dbReference type="EMBL" id="VSSQ01112983">
    <property type="protein sequence ID" value="MPN49592.1"/>
    <property type="molecule type" value="Genomic_DNA"/>
</dbReference>
<sequence>MGPGIGPDFLRMDKSGKTKSVFGFRIFYSVTANDDGSCFCQFSFSTFKDSCQYFGAQLANREGDNIKGGYGLSAHGINIADTVGSCNLTKSIGIIHHRAKKVNRLHQRCRLIQFVYAGIIRCADSN</sequence>
<evidence type="ECO:0000313" key="1">
    <source>
        <dbReference type="EMBL" id="MPN49592.1"/>
    </source>
</evidence>
<accession>A0A645IFI2</accession>
<gene>
    <name evidence="1" type="ORF">SDC9_197214</name>
</gene>
<name>A0A645IFI2_9ZZZZ</name>
<organism evidence="1">
    <name type="scientific">bioreactor metagenome</name>
    <dbReference type="NCBI Taxonomy" id="1076179"/>
    <lineage>
        <taxon>unclassified sequences</taxon>
        <taxon>metagenomes</taxon>
        <taxon>ecological metagenomes</taxon>
    </lineage>
</organism>
<reference evidence="1" key="1">
    <citation type="submission" date="2019-08" db="EMBL/GenBank/DDBJ databases">
        <authorList>
            <person name="Kucharzyk K."/>
            <person name="Murdoch R.W."/>
            <person name="Higgins S."/>
            <person name="Loffler F."/>
        </authorList>
    </citation>
    <scope>NUCLEOTIDE SEQUENCE</scope>
</reference>
<protein>
    <submittedName>
        <fullName evidence="1">Uncharacterized protein</fullName>
    </submittedName>
</protein>